<proteinExistence type="inferred from homology"/>
<reference evidence="12" key="1">
    <citation type="submission" date="2015-04" db="UniProtKB">
        <authorList>
            <consortium name="EnsemblPlants"/>
        </authorList>
    </citation>
    <scope>IDENTIFICATION</scope>
</reference>
<keyword evidence="3 6" id="KW-0863">Zinc-finger</keyword>
<dbReference type="PROSITE" id="PS00466">
    <property type="entry name" value="ZF_TFIIS_1"/>
    <property type="match status" value="1"/>
</dbReference>
<dbReference type="SMART" id="SM00509">
    <property type="entry name" value="TFS2N"/>
    <property type="match status" value="1"/>
</dbReference>
<comment type="similarity">
    <text evidence="8">Belongs to the TFS-II family.</text>
</comment>
<dbReference type="STRING" id="40149.A0A0E0E988"/>
<evidence type="ECO:0000256" key="2">
    <source>
        <dbReference type="ARBA" id="ARBA00022723"/>
    </source>
</evidence>
<name>A0A0E0E988_9ORYZ</name>
<dbReference type="InterPro" id="IPR003617">
    <property type="entry name" value="TFIIS/CRSP70_N_sub"/>
</dbReference>
<dbReference type="NCBIfam" id="TIGR01385">
    <property type="entry name" value="TFSII"/>
    <property type="match status" value="1"/>
</dbReference>
<evidence type="ECO:0000256" key="3">
    <source>
        <dbReference type="ARBA" id="ARBA00022771"/>
    </source>
</evidence>
<evidence type="ECO:0000256" key="8">
    <source>
        <dbReference type="RuleBase" id="RU368078"/>
    </source>
</evidence>
<evidence type="ECO:0000259" key="10">
    <source>
        <dbReference type="PROSITE" id="PS51319"/>
    </source>
</evidence>
<dbReference type="PROSITE" id="PS51319">
    <property type="entry name" value="TFIIS_N"/>
    <property type="match status" value="1"/>
</dbReference>
<keyword evidence="8" id="KW-0805">Transcription regulation</keyword>
<evidence type="ECO:0000256" key="4">
    <source>
        <dbReference type="ARBA" id="ARBA00022833"/>
    </source>
</evidence>
<dbReference type="SUPFAM" id="SSF57783">
    <property type="entry name" value="Zinc beta-ribbon"/>
    <property type="match status" value="1"/>
</dbReference>
<evidence type="ECO:0000256" key="6">
    <source>
        <dbReference type="PROSITE-ProRule" id="PRU00472"/>
    </source>
</evidence>
<dbReference type="InterPro" id="IPR001222">
    <property type="entry name" value="Znf_TFIIS"/>
</dbReference>
<dbReference type="EnsemblPlants" id="OMERI07G06320.1">
    <property type="protein sequence ID" value="OMERI07G06320.1"/>
    <property type="gene ID" value="OMERI07G06320"/>
</dbReference>
<evidence type="ECO:0000259" key="11">
    <source>
        <dbReference type="PROSITE" id="PS51321"/>
    </source>
</evidence>
<dbReference type="Pfam" id="PF08711">
    <property type="entry name" value="Med26"/>
    <property type="match status" value="1"/>
</dbReference>
<dbReference type="InterPro" id="IPR006289">
    <property type="entry name" value="TFSII"/>
</dbReference>
<dbReference type="CDD" id="cd00183">
    <property type="entry name" value="TFIIS_I"/>
    <property type="match status" value="1"/>
</dbReference>
<dbReference type="InterPro" id="IPR035100">
    <property type="entry name" value="TF_IIS-typ"/>
</dbReference>
<dbReference type="PROSITE" id="PS51133">
    <property type="entry name" value="ZF_TFIIS_2"/>
    <property type="match status" value="1"/>
</dbReference>
<dbReference type="SMART" id="SM00440">
    <property type="entry name" value="ZnF_C2C2"/>
    <property type="match status" value="1"/>
</dbReference>
<keyword evidence="4 8" id="KW-0862">Zinc</keyword>
<dbReference type="InterPro" id="IPR035441">
    <property type="entry name" value="TFIIS/LEDGF_dom_sf"/>
</dbReference>
<dbReference type="Proteomes" id="UP000008021">
    <property type="component" value="Chromosome 7"/>
</dbReference>
<feature type="domain" description="TFIIS-type" evidence="9">
    <location>
        <begin position="340"/>
        <end position="380"/>
    </location>
</feature>
<organism evidence="12">
    <name type="scientific">Oryza meridionalis</name>
    <dbReference type="NCBI Taxonomy" id="40149"/>
    <lineage>
        <taxon>Eukaryota</taxon>
        <taxon>Viridiplantae</taxon>
        <taxon>Streptophyta</taxon>
        <taxon>Embryophyta</taxon>
        <taxon>Tracheophyta</taxon>
        <taxon>Spermatophyta</taxon>
        <taxon>Magnoliopsida</taxon>
        <taxon>Liliopsida</taxon>
        <taxon>Poales</taxon>
        <taxon>Poaceae</taxon>
        <taxon>BOP clade</taxon>
        <taxon>Oryzoideae</taxon>
        <taxon>Oryzeae</taxon>
        <taxon>Oryzinae</taxon>
        <taxon>Oryza</taxon>
    </lineage>
</organism>
<evidence type="ECO:0000256" key="1">
    <source>
        <dbReference type="ARBA" id="ARBA00004123"/>
    </source>
</evidence>
<dbReference type="InterPro" id="IPR017923">
    <property type="entry name" value="TFIIS_N"/>
</dbReference>
<dbReference type="Pfam" id="PF07500">
    <property type="entry name" value="TFIIS_M"/>
    <property type="match status" value="1"/>
</dbReference>
<dbReference type="InterPro" id="IPR036575">
    <property type="entry name" value="TFIIS_cen_dom_sf"/>
</dbReference>
<sequence length="382" mass="42303">MGAAGAMERELLEAFEAARKAADAVGEAAAAAGVGVGGEGESPEAARCVDALRRLRGARVTTAALVSTQIGRRIRYLTKHPHSSIKATASDLLGHWKKVVIEEDKKNGALQNGKSSSTVVKVEKVEPMKVEKASRRATVNNNNMDTKVVNHKGGKVEKFSNAELRTQSIKVEKVQKVVHKVSSVENPSPVQGGPPRLTSVVKCGDASRDRIRAILGDAFSRVSEETRKDDREEVRNIIDEVKACDPFRIAVMVECALFQKLGNFNGPNKQRYRSLMFNLKDDHNTDFRRRVLLGQVQPERIADLTPTEMASDTRKLENKKIEEKALFECERGGAPKATTDQFKCGRCGQRKTTYYQLQTRSADEPMTTFVTCVNCNNHWKFC</sequence>
<dbReference type="CDD" id="cd13749">
    <property type="entry name" value="Zn-ribbon_TFIIS"/>
    <property type="match status" value="1"/>
</dbReference>
<dbReference type="SMART" id="SM00510">
    <property type="entry name" value="TFS2M"/>
    <property type="match status" value="1"/>
</dbReference>
<protein>
    <recommendedName>
        <fullName evidence="8">Transcription elongation factor</fullName>
    </recommendedName>
</protein>
<evidence type="ECO:0000313" key="13">
    <source>
        <dbReference type="Proteomes" id="UP000008021"/>
    </source>
</evidence>
<dbReference type="PIRSF" id="PIRSF006704">
    <property type="entry name" value="TF_IIS"/>
    <property type="match status" value="1"/>
</dbReference>
<dbReference type="Gene3D" id="1.10.472.30">
    <property type="entry name" value="Transcription elongation factor S-II, central domain"/>
    <property type="match status" value="1"/>
</dbReference>
<evidence type="ECO:0000313" key="12">
    <source>
        <dbReference type="EnsemblPlants" id="OMERI07G06320.1"/>
    </source>
</evidence>
<keyword evidence="8" id="KW-0804">Transcription</keyword>
<keyword evidence="5 7" id="KW-0539">Nucleus</keyword>
<dbReference type="FunFam" id="2.20.25.10:FF:000001">
    <property type="entry name" value="Probable Transcription elongation factor S-II"/>
    <property type="match status" value="1"/>
</dbReference>
<evidence type="ECO:0000256" key="5">
    <source>
        <dbReference type="ARBA" id="ARBA00023242"/>
    </source>
</evidence>
<comment type="function">
    <text evidence="8">Necessary for efficient RNA polymerase II transcription elongation past template-encoded arresting sites.</text>
</comment>
<dbReference type="Gene3D" id="2.20.25.10">
    <property type="match status" value="1"/>
</dbReference>
<dbReference type="HOGENOM" id="CLU_037637_0_0_1"/>
<dbReference type="GO" id="GO:0008270">
    <property type="term" value="F:zinc ion binding"/>
    <property type="evidence" value="ECO:0007669"/>
    <property type="project" value="UniProtKB-UniRule"/>
</dbReference>
<dbReference type="Gramene" id="OMERI07G06320.1">
    <property type="protein sequence ID" value="OMERI07G06320.1"/>
    <property type="gene ID" value="OMERI07G06320"/>
</dbReference>
<keyword evidence="2 8" id="KW-0479">Metal-binding</keyword>
<dbReference type="SUPFAM" id="SSF46942">
    <property type="entry name" value="Elongation factor TFIIS domain 2"/>
    <property type="match status" value="1"/>
</dbReference>
<keyword evidence="13" id="KW-1185">Reference proteome</keyword>
<dbReference type="PANTHER" id="PTHR11477">
    <property type="entry name" value="TRANSCRIPTION FACTOR S-II ZINC FINGER DOMAIN-CONTAINING PROTEIN"/>
    <property type="match status" value="1"/>
</dbReference>
<feature type="domain" description="TFIIS central" evidence="11">
    <location>
        <begin position="207"/>
        <end position="337"/>
    </location>
</feature>
<feature type="domain" description="TFIIS N-terminal" evidence="10">
    <location>
        <begin position="23"/>
        <end position="103"/>
    </location>
</feature>
<dbReference type="GO" id="GO:0005634">
    <property type="term" value="C:nucleus"/>
    <property type="evidence" value="ECO:0007669"/>
    <property type="project" value="UniProtKB-SubCell"/>
</dbReference>
<dbReference type="InterPro" id="IPR003618">
    <property type="entry name" value="TFIIS_cen_dom"/>
</dbReference>
<dbReference type="Gene3D" id="1.20.930.10">
    <property type="entry name" value="Conserved domain common to transcription factors TFIIS, elongin A, CRSP70"/>
    <property type="match status" value="1"/>
</dbReference>
<dbReference type="AlphaFoldDB" id="A0A0E0E988"/>
<accession>A0A0E0E988</accession>
<dbReference type="GO" id="GO:0006368">
    <property type="term" value="P:transcription elongation by RNA polymerase II"/>
    <property type="evidence" value="ECO:0007669"/>
    <property type="project" value="InterPro"/>
</dbReference>
<dbReference type="Pfam" id="PF01096">
    <property type="entry name" value="Zn_ribbon_TFIIS"/>
    <property type="match status" value="1"/>
</dbReference>
<comment type="subcellular location">
    <subcellularLocation>
        <location evidence="1 7 8">Nucleus</location>
    </subcellularLocation>
</comment>
<reference evidence="12" key="2">
    <citation type="submission" date="2018-05" db="EMBL/GenBank/DDBJ databases">
        <title>OmerRS3 (Oryza meridionalis Reference Sequence Version 3).</title>
        <authorList>
            <person name="Zhang J."/>
            <person name="Kudrna D."/>
            <person name="Lee S."/>
            <person name="Talag J."/>
            <person name="Welchert J."/>
            <person name="Wing R.A."/>
        </authorList>
    </citation>
    <scope>NUCLEOTIDE SEQUENCE [LARGE SCALE GENOMIC DNA]</scope>
    <source>
        <strain evidence="12">cv. OR44</strain>
    </source>
</reference>
<dbReference type="GO" id="GO:0003677">
    <property type="term" value="F:DNA binding"/>
    <property type="evidence" value="ECO:0007669"/>
    <property type="project" value="UniProtKB-KW"/>
</dbReference>
<dbReference type="eggNOG" id="KOG1105">
    <property type="taxonomic scope" value="Eukaryota"/>
</dbReference>
<evidence type="ECO:0000256" key="7">
    <source>
        <dbReference type="PROSITE-ProRule" id="PRU00649"/>
    </source>
</evidence>
<keyword evidence="8" id="KW-0238">DNA-binding</keyword>
<evidence type="ECO:0000259" key="9">
    <source>
        <dbReference type="PROSITE" id="PS51133"/>
    </source>
</evidence>
<dbReference type="PROSITE" id="PS51321">
    <property type="entry name" value="TFIIS_CENTRAL"/>
    <property type="match status" value="1"/>
</dbReference>
<dbReference type="SUPFAM" id="SSF47676">
    <property type="entry name" value="Conserved domain common to transcription factors TFIIS, elongin A, CRSP70"/>
    <property type="match status" value="1"/>
</dbReference>
<dbReference type="PANTHER" id="PTHR11477:SF0">
    <property type="entry name" value="IP08861P-RELATED"/>
    <property type="match status" value="1"/>
</dbReference>